<dbReference type="EMBL" id="QWEI01000005">
    <property type="protein sequence ID" value="RHW36134.1"/>
    <property type="molecule type" value="Genomic_DNA"/>
</dbReference>
<organism evidence="3 4">
    <name type="scientific">Ureibacillus yapensis</name>
    <dbReference type="NCBI Taxonomy" id="2304605"/>
    <lineage>
        <taxon>Bacteria</taxon>
        <taxon>Bacillati</taxon>
        <taxon>Bacillota</taxon>
        <taxon>Bacilli</taxon>
        <taxon>Bacillales</taxon>
        <taxon>Caryophanaceae</taxon>
        <taxon>Ureibacillus</taxon>
    </lineage>
</organism>
<reference evidence="3 4" key="1">
    <citation type="submission" date="2018-08" db="EMBL/GenBank/DDBJ databases">
        <title>Lysinibacillus sp. YLB-03 draft genome sequence.</title>
        <authorList>
            <person name="Yu L."/>
        </authorList>
    </citation>
    <scope>NUCLEOTIDE SEQUENCE [LARGE SCALE GENOMIC DNA]</scope>
    <source>
        <strain evidence="3 4">YLB-03</strain>
    </source>
</reference>
<dbReference type="InterPro" id="IPR042274">
    <property type="entry name" value="YycH/YycI_2"/>
</dbReference>
<evidence type="ECO:0000313" key="4">
    <source>
        <dbReference type="Proteomes" id="UP000265692"/>
    </source>
</evidence>
<dbReference type="Gene3D" id="3.30.310.160">
    <property type="entry name" value="YycH protein, domain 2"/>
    <property type="match status" value="1"/>
</dbReference>
<evidence type="ECO:0000256" key="1">
    <source>
        <dbReference type="SAM" id="Phobius"/>
    </source>
</evidence>
<dbReference type="Pfam" id="PF07435">
    <property type="entry name" value="YycH"/>
    <property type="match status" value="1"/>
</dbReference>
<gene>
    <name evidence="3" type="ORF">D1B33_10865</name>
</gene>
<dbReference type="CDD" id="cd15787">
    <property type="entry name" value="YycH_N"/>
    <property type="match status" value="1"/>
</dbReference>
<dbReference type="Proteomes" id="UP000265692">
    <property type="component" value="Unassembled WGS sequence"/>
</dbReference>
<keyword evidence="1" id="KW-1133">Transmembrane helix</keyword>
<dbReference type="Gene3D" id="3.10.450.310">
    <property type="match status" value="1"/>
</dbReference>
<dbReference type="OrthoDB" id="2382185at2"/>
<name>A0A396S6P5_9BACL</name>
<dbReference type="InterPro" id="IPR009996">
    <property type="entry name" value="YycH"/>
</dbReference>
<keyword evidence="1" id="KW-0812">Transmembrane</keyword>
<evidence type="ECO:0000313" key="3">
    <source>
        <dbReference type="EMBL" id="RHW36134.1"/>
    </source>
</evidence>
<evidence type="ECO:0000259" key="2">
    <source>
        <dbReference type="Pfam" id="PF07435"/>
    </source>
</evidence>
<proteinExistence type="predicted"/>
<comment type="caution">
    <text evidence="3">The sequence shown here is derived from an EMBL/GenBank/DDBJ whole genome shotgun (WGS) entry which is preliminary data.</text>
</comment>
<feature type="transmembrane region" description="Helical" evidence="1">
    <location>
        <begin position="12"/>
        <end position="31"/>
    </location>
</feature>
<keyword evidence="4" id="KW-1185">Reference proteome</keyword>
<protein>
    <recommendedName>
        <fullName evidence="2">Regulatory protein YycH domain-containing protein</fullName>
    </recommendedName>
</protein>
<sequence>MGVKHVEQIKAFVLLFLVLLSLVLTFLIWTYTPDYQTIEEAQGENKKISTDKEKELDQVINPYRMLVHENQNLSGTVESAQIDKVISALSQLNATEPTSSRRNISEDYFNKMINSGNRMTLFYPDEVPINTFRSILNFPENVQLNNVSFSHLIIDYSQTGKLKLYFLSEKNRTLYTMNAAMGARLFAQSFSEVIQNTVRYIEVQREGEFSLYLPENPVELWEYHYYMDEIPLESFEEALFKNPNIVQKNIENETSTNYNDESAIMEVDTKRKTIKYAYPDAEGIHAINRSDLIQDSLDFLNNHGGLTGDYRYAYSNPEGRIIKYQLFFQDLPVFSGITSTRISMEWGEYQIFRYERPYFKFGVSVETFQRQLPAGSEIVDNLSSLENVDEILVGYSLEKHPEKRIYILKPSWFVIKDGVGIPIPTETLGGTADGLE</sequence>
<keyword evidence="1" id="KW-0472">Membrane</keyword>
<dbReference type="AlphaFoldDB" id="A0A396S6P5"/>
<feature type="domain" description="Regulatory protein YycH" evidence="2">
    <location>
        <begin position="7"/>
        <end position="435"/>
    </location>
</feature>
<accession>A0A396S6P5</accession>